<reference evidence="1 2" key="1">
    <citation type="submission" date="2014-02" db="EMBL/GenBank/DDBJ databases">
        <title>The small core and large imbalanced accessory genome model reveals a collaborative survival strategy of Sorangium cellulosum strains in nature.</title>
        <authorList>
            <person name="Han K."/>
            <person name="Peng R."/>
            <person name="Blom J."/>
            <person name="Li Y.-Z."/>
        </authorList>
    </citation>
    <scope>NUCLEOTIDE SEQUENCE [LARGE SCALE GENOMIC DNA]</scope>
    <source>
        <strain evidence="1 2">So0007-03</strain>
    </source>
</reference>
<dbReference type="Proteomes" id="UP000075502">
    <property type="component" value="Unassembled WGS sequence"/>
</dbReference>
<comment type="caution">
    <text evidence="1">The sequence shown here is derived from an EMBL/GenBank/DDBJ whole genome shotgun (WGS) entry which is preliminary data.</text>
</comment>
<sequence>MTAAELATVLCAFFGCGAARSTGSSEKADCRPTINEGLDFVARSCCPYAQGFFAWDGHGCRPLPCGCYVCRERPCEEMMFKSWEACEAAHAACPKRVTAPDAATSR</sequence>
<dbReference type="AlphaFoldDB" id="A0A150U261"/>
<name>A0A150U261_SORCE</name>
<dbReference type="EMBL" id="JEME01000195">
    <property type="protein sequence ID" value="KYG10858.1"/>
    <property type="molecule type" value="Genomic_DNA"/>
</dbReference>
<gene>
    <name evidence="1" type="ORF">BE21_58670</name>
</gene>
<evidence type="ECO:0000313" key="1">
    <source>
        <dbReference type="EMBL" id="KYG10858.1"/>
    </source>
</evidence>
<organism evidence="1 2">
    <name type="scientific">Sorangium cellulosum</name>
    <name type="common">Polyangium cellulosum</name>
    <dbReference type="NCBI Taxonomy" id="56"/>
    <lineage>
        <taxon>Bacteria</taxon>
        <taxon>Pseudomonadati</taxon>
        <taxon>Myxococcota</taxon>
        <taxon>Polyangia</taxon>
        <taxon>Polyangiales</taxon>
        <taxon>Polyangiaceae</taxon>
        <taxon>Sorangium</taxon>
    </lineage>
</organism>
<evidence type="ECO:0000313" key="2">
    <source>
        <dbReference type="Proteomes" id="UP000075502"/>
    </source>
</evidence>
<proteinExistence type="predicted"/>
<accession>A0A150U261</accession>
<protein>
    <submittedName>
        <fullName evidence="1">Uncharacterized protein</fullName>
    </submittedName>
</protein>